<dbReference type="SUPFAM" id="SSF51445">
    <property type="entry name" value="(Trans)glycosidases"/>
    <property type="match status" value="1"/>
</dbReference>
<dbReference type="EMBL" id="FRCY01000021">
    <property type="protein sequence ID" value="SHN33058.1"/>
    <property type="molecule type" value="Genomic_DNA"/>
</dbReference>
<organism evidence="1 2">
    <name type="scientific">Cyclobacterium lianum</name>
    <dbReference type="NCBI Taxonomy" id="388280"/>
    <lineage>
        <taxon>Bacteria</taxon>
        <taxon>Pseudomonadati</taxon>
        <taxon>Bacteroidota</taxon>
        <taxon>Cytophagia</taxon>
        <taxon>Cytophagales</taxon>
        <taxon>Cyclobacteriaceae</taxon>
        <taxon>Cyclobacterium</taxon>
    </lineage>
</organism>
<keyword evidence="2" id="KW-1185">Reference proteome</keyword>
<dbReference type="Proteomes" id="UP000184513">
    <property type="component" value="Unassembled WGS sequence"/>
</dbReference>
<gene>
    <name evidence="1" type="ORF">SAMN04488057_12118</name>
</gene>
<protein>
    <submittedName>
        <fullName evidence="1">Uncharacterized protein</fullName>
    </submittedName>
</protein>
<proteinExistence type="predicted"/>
<dbReference type="AlphaFoldDB" id="A0A1M7QNH4"/>
<evidence type="ECO:0000313" key="2">
    <source>
        <dbReference type="Proteomes" id="UP000184513"/>
    </source>
</evidence>
<accession>A0A1M7QNH4</accession>
<dbReference type="Gene3D" id="2.60.120.260">
    <property type="entry name" value="Galactose-binding domain-like"/>
    <property type="match status" value="1"/>
</dbReference>
<evidence type="ECO:0000313" key="1">
    <source>
        <dbReference type="EMBL" id="SHN33058.1"/>
    </source>
</evidence>
<dbReference type="STRING" id="388280.SAMN04488057_12118"/>
<name>A0A1M7QNH4_9BACT</name>
<reference evidence="1 2" key="1">
    <citation type="submission" date="2016-11" db="EMBL/GenBank/DDBJ databases">
        <authorList>
            <person name="Jaros S."/>
            <person name="Januszkiewicz K."/>
            <person name="Wedrychowicz H."/>
        </authorList>
    </citation>
    <scope>NUCLEOTIDE SEQUENCE [LARGE SCALE GENOMIC DNA]</scope>
    <source>
        <strain evidence="1 2">CGMCC 1.6102</strain>
    </source>
</reference>
<dbReference type="InterPro" id="IPR017853">
    <property type="entry name" value="GH"/>
</dbReference>
<sequence>MLRFFIRLTTLSVAFLVWAPKDGLPIVESNGSSEGDRKGCLNPSESFPIILTWDYNIFVMGPSEIRQFVRLAKEKNIDQINLRINNKGVINARIDHGTVYQERLDAFGEDFDPLRVLVDEGHQLGIKVGVHFDLFESSYDQFFITHPEFTPQARKDTVIYNAFPSYAHKEVRDYMLGRVRDLAAYGVDQVFFCTKSSHTPQNMTHVPRNTYAAYNLPVVEKYKELYGIDILTSIPDRKKVAKIHGDFIIEFLKEAKNMLRDDNITTLAGATLSGYLQPSGENIFLDWKTMISNQAADGLVMANSRGETFAWYEKGGIDQFLKIRMATKENDMDFYAYILSTVYWKVKDEYSWSHLLEYIPRQLHFFHQMGADGVLIHEVYQKEIWEALGNWKETDQDDLQKTEVPNLERDYIASMFDNPLPHGSFEKENSRLFWEIVPAWSSMNDWLPGRNIASGLTLDDFVKYWTSDNQGNEHLFAIYDWKVMASSEFSGRSYSGRSAMLVYAENGAGKGPHRAVSWKAESEIPEVPEGPSRFSVQIHGEDLKGIEWASMRIVFKDANDHVIKRIEEKEKVEGSFSWRELASRQQIPANSKEMEVVLEMVVASNTATHGRLWFDAFRISDASGAPATENFKIITSAEAPDGTRYGSFQIKKKGYEITSQEFLLDKGSQGQIELFLRTSRNESMELLINLGEGNTKRVKINDKWTSYLIPLTHLNDQIKTNLTIRPLGSGTLHVDHIHLK</sequence>
<dbReference type="Gene3D" id="3.20.20.80">
    <property type="entry name" value="Glycosidases"/>
    <property type="match status" value="1"/>
</dbReference>